<gene>
    <name evidence="8" type="primary">xth</name>
    <name evidence="8" type="ORF">JMJ55_07965</name>
</gene>
<dbReference type="Pfam" id="PF03372">
    <property type="entry name" value="Exo_endo_phos"/>
    <property type="match status" value="1"/>
</dbReference>
<evidence type="ECO:0000313" key="8">
    <source>
        <dbReference type="EMBL" id="MBL6455254.1"/>
    </source>
</evidence>
<keyword evidence="5 8" id="KW-0378">Hydrolase</keyword>
<name>A0ABS1V3J5_9PROT</name>
<proteinExistence type="inferred from homology"/>
<accession>A0ABS1V3J5</accession>
<sequence length="256" mass="28401">MRLASFNVNSIRRRAPHVRRFLERHSPDLLFLQELKCQTAEFPAAELEGSGYRIHAVGQRGGRNGVAVLARMPFEVTAEALPGEAEDDHARFLAIRTEDGMEAAGIYLPNGNSGGEVGFQYKLRWMERLRDWIAARLDSFTPVAVLGDFNVCPTAADLSPGALPPTDALVHPDSRARFNALLHLGMTDALRALHPADAPFTYWDYGPAFEQNRGLRIDHALLSPELAERLAHCGVDTIARSEEQPSDHAPVWCELR</sequence>
<evidence type="ECO:0000256" key="3">
    <source>
        <dbReference type="ARBA" id="ARBA00007092"/>
    </source>
</evidence>
<evidence type="ECO:0000256" key="1">
    <source>
        <dbReference type="ARBA" id="ARBA00001936"/>
    </source>
</evidence>
<evidence type="ECO:0000256" key="2">
    <source>
        <dbReference type="ARBA" id="ARBA00001946"/>
    </source>
</evidence>
<protein>
    <submittedName>
        <fullName evidence="8">Exodeoxyribonuclease III</fullName>
        <ecNumber evidence="8">3.1.11.2</ecNumber>
    </submittedName>
</protein>
<dbReference type="EC" id="3.1.11.2" evidence="8"/>
<dbReference type="CDD" id="cd09086">
    <property type="entry name" value="ExoIII-like_AP-endo"/>
    <property type="match status" value="1"/>
</dbReference>
<dbReference type="PANTHER" id="PTHR43250">
    <property type="entry name" value="EXODEOXYRIBONUCLEASE III"/>
    <property type="match status" value="1"/>
</dbReference>
<dbReference type="Proteomes" id="UP000606490">
    <property type="component" value="Unassembled WGS sequence"/>
</dbReference>
<dbReference type="SUPFAM" id="SSF56219">
    <property type="entry name" value="DNase I-like"/>
    <property type="match status" value="1"/>
</dbReference>
<dbReference type="InterPro" id="IPR036691">
    <property type="entry name" value="Endo/exonu/phosph_ase_sf"/>
</dbReference>
<evidence type="ECO:0000256" key="4">
    <source>
        <dbReference type="ARBA" id="ARBA00022723"/>
    </source>
</evidence>
<comment type="cofactor">
    <cofactor evidence="2">
        <name>Mg(2+)</name>
        <dbReference type="ChEBI" id="CHEBI:18420"/>
    </cofactor>
</comment>
<keyword evidence="4" id="KW-0479">Metal-binding</keyword>
<reference evidence="8 9" key="1">
    <citation type="submission" date="2021-01" db="EMBL/GenBank/DDBJ databases">
        <title>Belnapia mucosa sp. nov. and Belnapia arida sp. nov., isolated from the Tabernas Desert (Almeria, Spain).</title>
        <authorList>
            <person name="Molina-Menor E."/>
            <person name="Vidal-Verdu A."/>
            <person name="Calonge A."/>
            <person name="Satari L."/>
            <person name="Pereto Magraner J."/>
            <person name="Porcar Miralles M."/>
        </authorList>
    </citation>
    <scope>NUCLEOTIDE SEQUENCE [LARGE SCALE GENOMIC DNA]</scope>
    <source>
        <strain evidence="8 9">T6</strain>
    </source>
</reference>
<dbReference type="InterPro" id="IPR004808">
    <property type="entry name" value="AP_endonuc_1"/>
</dbReference>
<dbReference type="InterPro" id="IPR005135">
    <property type="entry name" value="Endo/exonuclease/phosphatase"/>
</dbReference>
<dbReference type="NCBIfam" id="TIGR00633">
    <property type="entry name" value="xth"/>
    <property type="match status" value="1"/>
</dbReference>
<dbReference type="InterPro" id="IPR020847">
    <property type="entry name" value="AP_endonuclease_F1_BS"/>
</dbReference>
<evidence type="ECO:0000256" key="5">
    <source>
        <dbReference type="ARBA" id="ARBA00022801"/>
    </source>
</evidence>
<dbReference type="GO" id="GO:0008311">
    <property type="term" value="F:double-stranded DNA 3'-5' DNA exonuclease activity"/>
    <property type="evidence" value="ECO:0007669"/>
    <property type="project" value="UniProtKB-EC"/>
</dbReference>
<comment type="similarity">
    <text evidence="3">Belongs to the DNA repair enzymes AP/ExoA family.</text>
</comment>
<dbReference type="PANTHER" id="PTHR43250:SF2">
    <property type="entry name" value="EXODEOXYRIBONUCLEASE III"/>
    <property type="match status" value="1"/>
</dbReference>
<evidence type="ECO:0000313" key="9">
    <source>
        <dbReference type="Proteomes" id="UP000606490"/>
    </source>
</evidence>
<dbReference type="NCBIfam" id="TIGR00195">
    <property type="entry name" value="exoDNase_III"/>
    <property type="match status" value="1"/>
</dbReference>
<dbReference type="Gene3D" id="3.60.10.10">
    <property type="entry name" value="Endonuclease/exonuclease/phosphatase"/>
    <property type="match status" value="1"/>
</dbReference>
<dbReference type="RefSeq" id="WP_202825032.1">
    <property type="nucleotide sequence ID" value="NZ_JAEUXJ010000002.1"/>
</dbReference>
<keyword evidence="9" id="KW-1185">Reference proteome</keyword>
<dbReference type="PROSITE" id="PS00728">
    <property type="entry name" value="AP_NUCLEASE_F1_3"/>
    <property type="match status" value="1"/>
</dbReference>
<comment type="caution">
    <text evidence="8">The sequence shown here is derived from an EMBL/GenBank/DDBJ whole genome shotgun (WGS) entry which is preliminary data.</text>
</comment>
<evidence type="ECO:0000256" key="6">
    <source>
        <dbReference type="ARBA" id="ARBA00022842"/>
    </source>
</evidence>
<dbReference type="PROSITE" id="PS00726">
    <property type="entry name" value="AP_NUCLEASE_F1_1"/>
    <property type="match status" value="1"/>
</dbReference>
<feature type="domain" description="Endonuclease/exonuclease/phosphatase" evidence="7">
    <location>
        <begin position="4"/>
        <end position="248"/>
    </location>
</feature>
<keyword evidence="6" id="KW-0460">Magnesium</keyword>
<organism evidence="8 9">
    <name type="scientific">Belnapia mucosa</name>
    <dbReference type="NCBI Taxonomy" id="2804532"/>
    <lineage>
        <taxon>Bacteria</taxon>
        <taxon>Pseudomonadati</taxon>
        <taxon>Pseudomonadota</taxon>
        <taxon>Alphaproteobacteria</taxon>
        <taxon>Acetobacterales</taxon>
        <taxon>Roseomonadaceae</taxon>
        <taxon>Belnapia</taxon>
    </lineage>
</organism>
<dbReference type="EMBL" id="JAEUXJ010000002">
    <property type="protein sequence ID" value="MBL6455254.1"/>
    <property type="molecule type" value="Genomic_DNA"/>
</dbReference>
<dbReference type="PROSITE" id="PS51435">
    <property type="entry name" value="AP_NUCLEASE_F1_4"/>
    <property type="match status" value="1"/>
</dbReference>
<comment type="cofactor">
    <cofactor evidence="1">
        <name>Mn(2+)</name>
        <dbReference type="ChEBI" id="CHEBI:29035"/>
    </cofactor>
</comment>
<evidence type="ECO:0000259" key="7">
    <source>
        <dbReference type="Pfam" id="PF03372"/>
    </source>
</evidence>
<dbReference type="InterPro" id="IPR020848">
    <property type="entry name" value="AP_endonuclease_F1_CS"/>
</dbReference>
<dbReference type="InterPro" id="IPR037493">
    <property type="entry name" value="ExoIII-like"/>
</dbReference>